<proteinExistence type="predicted"/>
<reference evidence="2" key="1">
    <citation type="journal article" date="2023" name="Front. Plant Sci.">
        <title>Chromosomal-level genome assembly of Melastoma candidum provides insights into trichome evolution.</title>
        <authorList>
            <person name="Zhong Y."/>
            <person name="Wu W."/>
            <person name="Sun C."/>
            <person name="Zou P."/>
            <person name="Liu Y."/>
            <person name="Dai S."/>
            <person name="Zhou R."/>
        </authorList>
    </citation>
    <scope>NUCLEOTIDE SEQUENCE [LARGE SCALE GENOMIC DNA]</scope>
</reference>
<keyword evidence="2" id="KW-1185">Reference proteome</keyword>
<organism evidence="1 2">
    <name type="scientific">Melastoma candidum</name>
    <dbReference type="NCBI Taxonomy" id="119954"/>
    <lineage>
        <taxon>Eukaryota</taxon>
        <taxon>Viridiplantae</taxon>
        <taxon>Streptophyta</taxon>
        <taxon>Embryophyta</taxon>
        <taxon>Tracheophyta</taxon>
        <taxon>Spermatophyta</taxon>
        <taxon>Magnoliopsida</taxon>
        <taxon>eudicotyledons</taxon>
        <taxon>Gunneridae</taxon>
        <taxon>Pentapetalae</taxon>
        <taxon>rosids</taxon>
        <taxon>malvids</taxon>
        <taxon>Myrtales</taxon>
        <taxon>Melastomataceae</taxon>
        <taxon>Melastomatoideae</taxon>
        <taxon>Melastomateae</taxon>
        <taxon>Melastoma</taxon>
    </lineage>
</organism>
<sequence length="330" mass="36617">MAAAKPSASSSSPIPKKTIQKAVAALLKWKETNSNSQSPKLLEQDEFLYLILTLKKIPPKPRVNPFKIPLPHPLFHPSSSRVCLILDDGPKSKLNKEAAEKRVKQEGVPVSTILKLSKLRADYKSFEAKRDLCDSYDLFLADKLVLPLLPKLLGKQFYKRKKIPIGLDLRLGGWKEQVESVIRSGLLFLGHGTCSVVRVARVSMPREEIVENVAAAVVGLVETVPKKWRSVRSLHLKLLESLSLPVYQFRIEGSKGGHEGGEVTVDEKEGSSINETLAQGKKKATKDARQMDIDLDEGDMDDDVDRKEFGDGEDEEVDVGNWGGGEEEEI</sequence>
<accession>A0ACB9M7J1</accession>
<gene>
    <name evidence="1" type="ORF">MLD38_033279</name>
</gene>
<evidence type="ECO:0000313" key="2">
    <source>
        <dbReference type="Proteomes" id="UP001057402"/>
    </source>
</evidence>
<protein>
    <submittedName>
        <fullName evidence="1">Uncharacterized protein</fullName>
    </submittedName>
</protein>
<dbReference type="EMBL" id="CM042889">
    <property type="protein sequence ID" value="KAI4319710.1"/>
    <property type="molecule type" value="Genomic_DNA"/>
</dbReference>
<comment type="caution">
    <text evidence="1">The sequence shown here is derived from an EMBL/GenBank/DDBJ whole genome shotgun (WGS) entry which is preliminary data.</text>
</comment>
<name>A0ACB9M7J1_9MYRT</name>
<dbReference type="Proteomes" id="UP001057402">
    <property type="component" value="Chromosome 10"/>
</dbReference>
<evidence type="ECO:0000313" key="1">
    <source>
        <dbReference type="EMBL" id="KAI4319710.1"/>
    </source>
</evidence>